<keyword evidence="7" id="KW-1185">Reference proteome</keyword>
<comment type="caution">
    <text evidence="6">The sequence shown here is derived from an EMBL/GenBank/DDBJ whole genome shotgun (WGS) entry which is preliminary data.</text>
</comment>
<keyword evidence="3 4" id="KW-0687">Ribonucleoprotein</keyword>
<dbReference type="GO" id="GO:0006412">
    <property type="term" value="P:translation"/>
    <property type="evidence" value="ECO:0007669"/>
    <property type="project" value="InterPro"/>
</dbReference>
<dbReference type="KEGG" id="csl:COCSUDRAFT_28713"/>
<dbReference type="OrthoDB" id="1703270at2759"/>
<dbReference type="FunFam" id="1.10.168.20:FF:000001">
    <property type="entry name" value="40S ribosomal protein S8"/>
    <property type="match status" value="1"/>
</dbReference>
<comment type="similarity">
    <text evidence="1 4">Belongs to the eukaryotic ribosomal protein eS8 family.</text>
</comment>
<name>I0Z0S3_COCSC</name>
<dbReference type="GO" id="GO:0005840">
    <property type="term" value="C:ribosome"/>
    <property type="evidence" value="ECO:0007669"/>
    <property type="project" value="UniProtKB-KW"/>
</dbReference>
<dbReference type="GO" id="GO:0003735">
    <property type="term" value="F:structural constituent of ribosome"/>
    <property type="evidence" value="ECO:0007669"/>
    <property type="project" value="InterPro"/>
</dbReference>
<gene>
    <name evidence="6" type="ORF">COCSUDRAFT_28713</name>
</gene>
<dbReference type="InterPro" id="IPR001047">
    <property type="entry name" value="Ribosomal_eS8"/>
</dbReference>
<dbReference type="PANTHER" id="PTHR10394">
    <property type="entry name" value="40S RIBOSOMAL PROTEIN S8"/>
    <property type="match status" value="1"/>
</dbReference>
<dbReference type="InterPro" id="IPR042563">
    <property type="entry name" value="Ribosomal_protein_eS8_euk"/>
</dbReference>
<dbReference type="Gene3D" id="1.10.168.20">
    <property type="entry name" value="Ribosomal protein S8e, subdomain"/>
    <property type="match status" value="1"/>
</dbReference>
<dbReference type="GO" id="GO:1990904">
    <property type="term" value="C:ribonucleoprotein complex"/>
    <property type="evidence" value="ECO:0007669"/>
    <property type="project" value="UniProtKB-KW"/>
</dbReference>
<sequence length="214" mass="24175">MGISRDSLHKRRLTGGKQKTWRKKRKFELGRQPANTKLSSNVTVRRVRVRGGNFKFRALRLDSGNFSWGSEAVTRKTRVLDVVYNASNNELVRTQTLVKSAIVQVDATPFKQFYTQHYGVEAGLKKKSGAAAAAEEEKKAGEEAKKTSNHVDRKLKLRNQNHKLDEVLDAQFAGGRLLAAISSRPGQCGRVDGYILEGKELEFYQRKLQKKKSK</sequence>
<dbReference type="RefSeq" id="XP_005648786.1">
    <property type="nucleotide sequence ID" value="XM_005648729.1"/>
</dbReference>
<evidence type="ECO:0000256" key="4">
    <source>
        <dbReference type="RuleBase" id="RU000669"/>
    </source>
</evidence>
<evidence type="ECO:0000256" key="3">
    <source>
        <dbReference type="ARBA" id="ARBA00023274"/>
    </source>
</evidence>
<reference evidence="6 7" key="1">
    <citation type="journal article" date="2012" name="Genome Biol.">
        <title>The genome of the polar eukaryotic microalga coccomyxa subellipsoidea reveals traits of cold adaptation.</title>
        <authorList>
            <person name="Blanc G."/>
            <person name="Agarkova I."/>
            <person name="Grimwood J."/>
            <person name="Kuo A."/>
            <person name="Brueggeman A."/>
            <person name="Dunigan D."/>
            <person name="Gurnon J."/>
            <person name="Ladunga I."/>
            <person name="Lindquist E."/>
            <person name="Lucas S."/>
            <person name="Pangilinan J."/>
            <person name="Proschold T."/>
            <person name="Salamov A."/>
            <person name="Schmutz J."/>
            <person name="Weeks D."/>
            <person name="Yamada T."/>
            <person name="Claverie J.M."/>
            <person name="Grigoriev I."/>
            <person name="Van Etten J."/>
            <person name="Lomsadze A."/>
            <person name="Borodovsky M."/>
        </authorList>
    </citation>
    <scope>NUCLEOTIDE SEQUENCE [LARGE SCALE GENOMIC DNA]</scope>
    <source>
        <strain evidence="6 7">C-169</strain>
    </source>
</reference>
<dbReference type="CDD" id="cd11380">
    <property type="entry name" value="Ribosomal_S8e_like"/>
    <property type="match status" value="1"/>
</dbReference>
<proteinExistence type="inferred from homology"/>
<dbReference type="Gene3D" id="3.10.290.70">
    <property type="match status" value="1"/>
</dbReference>
<evidence type="ECO:0000313" key="6">
    <source>
        <dbReference type="EMBL" id="EIE24242.1"/>
    </source>
</evidence>
<dbReference type="EMBL" id="AGSI01000006">
    <property type="protein sequence ID" value="EIE24242.1"/>
    <property type="molecule type" value="Genomic_DNA"/>
</dbReference>
<dbReference type="FunFam" id="3.10.290.70:FF:000003">
    <property type="entry name" value="40S ribosomal protein S8"/>
    <property type="match status" value="1"/>
</dbReference>
<evidence type="ECO:0000256" key="1">
    <source>
        <dbReference type="ARBA" id="ARBA00005257"/>
    </source>
</evidence>
<protein>
    <recommendedName>
        <fullName evidence="4">40S ribosomal protein S8</fullName>
    </recommendedName>
</protein>
<dbReference type="PROSITE" id="PS01193">
    <property type="entry name" value="RIBOSOMAL_S8E"/>
    <property type="match status" value="1"/>
</dbReference>
<evidence type="ECO:0000256" key="5">
    <source>
        <dbReference type="SAM" id="MobiDB-lite"/>
    </source>
</evidence>
<dbReference type="InterPro" id="IPR022309">
    <property type="entry name" value="Ribosomal_Se8/biogenesis_NSA2"/>
</dbReference>
<feature type="region of interest" description="Disordered" evidence="5">
    <location>
        <begin position="1"/>
        <end position="21"/>
    </location>
</feature>
<dbReference type="Pfam" id="PF01201">
    <property type="entry name" value="Ribosomal_S8e"/>
    <property type="match status" value="1"/>
</dbReference>
<dbReference type="STRING" id="574566.I0Z0S3"/>
<dbReference type="eggNOG" id="KOG3283">
    <property type="taxonomic scope" value="Eukaryota"/>
</dbReference>
<evidence type="ECO:0000256" key="2">
    <source>
        <dbReference type="ARBA" id="ARBA00022980"/>
    </source>
</evidence>
<dbReference type="NCBIfam" id="TIGR00307">
    <property type="entry name" value="eS8"/>
    <property type="match status" value="1"/>
</dbReference>
<organism evidence="6 7">
    <name type="scientific">Coccomyxa subellipsoidea (strain C-169)</name>
    <name type="common">Green microalga</name>
    <dbReference type="NCBI Taxonomy" id="574566"/>
    <lineage>
        <taxon>Eukaryota</taxon>
        <taxon>Viridiplantae</taxon>
        <taxon>Chlorophyta</taxon>
        <taxon>core chlorophytes</taxon>
        <taxon>Trebouxiophyceae</taxon>
        <taxon>Trebouxiophyceae incertae sedis</taxon>
        <taxon>Coccomyxaceae</taxon>
        <taxon>Coccomyxa</taxon>
        <taxon>Coccomyxa subellipsoidea</taxon>
    </lineage>
</organism>
<dbReference type="InterPro" id="IPR018283">
    <property type="entry name" value="Ribosomal_eS8_CS"/>
</dbReference>
<dbReference type="Proteomes" id="UP000007264">
    <property type="component" value="Unassembled WGS sequence"/>
</dbReference>
<accession>I0Z0S3</accession>
<dbReference type="AlphaFoldDB" id="I0Z0S3"/>
<feature type="compositionally biased region" description="Basic residues" evidence="5">
    <location>
        <begin position="8"/>
        <end position="21"/>
    </location>
</feature>
<keyword evidence="2 4" id="KW-0689">Ribosomal protein</keyword>
<evidence type="ECO:0000313" key="7">
    <source>
        <dbReference type="Proteomes" id="UP000007264"/>
    </source>
</evidence>
<dbReference type="GeneID" id="17042240"/>